<dbReference type="EMBL" id="AP014961">
    <property type="protein sequence ID" value="BAS92078.1"/>
    <property type="molecule type" value="Genomic_DNA"/>
</dbReference>
<reference evidence="1 2" key="3">
    <citation type="journal article" date="2013" name="Rice">
        <title>Improvement of the Oryza sativa Nipponbare reference genome using next generation sequence and optical map data.</title>
        <authorList>
            <person name="Kawahara Y."/>
            <person name="de la Bastide M."/>
            <person name="Hamilton J.P."/>
            <person name="Kanamori H."/>
            <person name="McCombie W.R."/>
            <person name="Ouyang S."/>
            <person name="Schwartz D.C."/>
            <person name="Tanaka T."/>
            <person name="Wu J."/>
            <person name="Zhou S."/>
            <person name="Childs K.L."/>
            <person name="Davidson R.M."/>
            <person name="Lin H."/>
            <person name="Quesada-Ocampo L."/>
            <person name="Vaillancourt B."/>
            <person name="Sakai H."/>
            <person name="Lee S.S."/>
            <person name="Kim J."/>
            <person name="Numa H."/>
            <person name="Itoh T."/>
            <person name="Buell C.R."/>
            <person name="Matsumoto T."/>
        </authorList>
    </citation>
    <scope>NUCLEOTIDE SEQUENCE [LARGE SCALE GENOMIC DNA]</scope>
    <source>
        <strain evidence="2">cv. Nipponbare</strain>
    </source>
</reference>
<dbReference type="Proteomes" id="UP000059680">
    <property type="component" value="Chromosome 5"/>
</dbReference>
<protein>
    <submittedName>
        <fullName evidence="1">Os05g0127233 protein</fullName>
    </submittedName>
</protein>
<evidence type="ECO:0000313" key="2">
    <source>
        <dbReference type="Proteomes" id="UP000059680"/>
    </source>
</evidence>
<gene>
    <name evidence="1" type="ordered locus">Os05g0127233</name>
    <name evidence="1" type="ORF">OSNPB_050127233</name>
</gene>
<sequence>TYPFLRIQCSVGVAAQPAVEALDGEPAAGGSGAALPEQPLLRREGHHLPRRRLQLVVAAAGGLPLHLPEEPPQRLLPHHAAAAVGVRLEHVAELLRRLVRRRPEPPQEAAHPVRRHRRLITAGDFARLLTF</sequence>
<evidence type="ECO:0000313" key="1">
    <source>
        <dbReference type="EMBL" id="BAS92078.1"/>
    </source>
</evidence>
<reference evidence="2" key="1">
    <citation type="journal article" date="2005" name="Nature">
        <title>The map-based sequence of the rice genome.</title>
        <authorList>
            <consortium name="International rice genome sequencing project (IRGSP)"/>
            <person name="Matsumoto T."/>
            <person name="Wu J."/>
            <person name="Kanamori H."/>
            <person name="Katayose Y."/>
            <person name="Fujisawa M."/>
            <person name="Namiki N."/>
            <person name="Mizuno H."/>
            <person name="Yamamoto K."/>
            <person name="Antonio B.A."/>
            <person name="Baba T."/>
            <person name="Sakata K."/>
            <person name="Nagamura Y."/>
            <person name="Aoki H."/>
            <person name="Arikawa K."/>
            <person name="Arita K."/>
            <person name="Bito T."/>
            <person name="Chiden Y."/>
            <person name="Fujitsuka N."/>
            <person name="Fukunaka R."/>
            <person name="Hamada M."/>
            <person name="Harada C."/>
            <person name="Hayashi A."/>
            <person name="Hijishita S."/>
            <person name="Honda M."/>
            <person name="Hosokawa S."/>
            <person name="Ichikawa Y."/>
            <person name="Idonuma A."/>
            <person name="Iijima M."/>
            <person name="Ikeda M."/>
            <person name="Ikeno M."/>
            <person name="Ito K."/>
            <person name="Ito S."/>
            <person name="Ito T."/>
            <person name="Ito Y."/>
            <person name="Ito Y."/>
            <person name="Iwabuchi A."/>
            <person name="Kamiya K."/>
            <person name="Karasawa W."/>
            <person name="Kurita K."/>
            <person name="Katagiri S."/>
            <person name="Kikuta A."/>
            <person name="Kobayashi H."/>
            <person name="Kobayashi N."/>
            <person name="Machita K."/>
            <person name="Maehara T."/>
            <person name="Masukawa M."/>
            <person name="Mizubayashi T."/>
            <person name="Mukai Y."/>
            <person name="Nagasaki H."/>
            <person name="Nagata Y."/>
            <person name="Naito S."/>
            <person name="Nakashima M."/>
            <person name="Nakama Y."/>
            <person name="Nakamichi Y."/>
            <person name="Nakamura M."/>
            <person name="Meguro A."/>
            <person name="Negishi M."/>
            <person name="Ohta I."/>
            <person name="Ohta T."/>
            <person name="Okamoto M."/>
            <person name="Ono N."/>
            <person name="Saji S."/>
            <person name="Sakaguchi M."/>
            <person name="Sakai K."/>
            <person name="Shibata M."/>
            <person name="Shimokawa T."/>
            <person name="Song J."/>
            <person name="Takazaki Y."/>
            <person name="Terasawa K."/>
            <person name="Tsugane M."/>
            <person name="Tsuji K."/>
            <person name="Ueda S."/>
            <person name="Waki K."/>
            <person name="Yamagata H."/>
            <person name="Yamamoto M."/>
            <person name="Yamamoto S."/>
            <person name="Yamane H."/>
            <person name="Yoshiki S."/>
            <person name="Yoshihara R."/>
            <person name="Yukawa K."/>
            <person name="Zhong H."/>
            <person name="Yano M."/>
            <person name="Yuan Q."/>
            <person name="Ouyang S."/>
            <person name="Liu J."/>
            <person name="Jones K.M."/>
            <person name="Gansberger K."/>
            <person name="Moffat K."/>
            <person name="Hill J."/>
            <person name="Bera J."/>
            <person name="Fadrosh D."/>
            <person name="Jin S."/>
            <person name="Johri S."/>
            <person name="Kim M."/>
            <person name="Overton L."/>
            <person name="Reardon M."/>
            <person name="Tsitrin T."/>
            <person name="Vuong H."/>
            <person name="Weaver B."/>
            <person name="Ciecko A."/>
            <person name="Tallon L."/>
            <person name="Jackson J."/>
            <person name="Pai G."/>
            <person name="Aken S.V."/>
            <person name="Utterback T."/>
            <person name="Reidmuller S."/>
            <person name="Feldblyum T."/>
            <person name="Hsiao J."/>
            <person name="Zismann V."/>
            <person name="Iobst S."/>
            <person name="de Vazeille A.R."/>
            <person name="Buell C.R."/>
            <person name="Ying K."/>
            <person name="Li Y."/>
            <person name="Lu T."/>
            <person name="Huang Y."/>
            <person name="Zhao Q."/>
            <person name="Feng Q."/>
            <person name="Zhang L."/>
            <person name="Zhu J."/>
            <person name="Weng Q."/>
            <person name="Mu J."/>
            <person name="Lu Y."/>
            <person name="Fan D."/>
            <person name="Liu Y."/>
            <person name="Guan J."/>
            <person name="Zhang Y."/>
            <person name="Yu S."/>
            <person name="Liu X."/>
            <person name="Zhang Y."/>
            <person name="Hong G."/>
            <person name="Han B."/>
            <person name="Choisne N."/>
            <person name="Demange N."/>
            <person name="Orjeda G."/>
            <person name="Samain S."/>
            <person name="Cattolico L."/>
            <person name="Pelletier E."/>
            <person name="Couloux A."/>
            <person name="Segurens B."/>
            <person name="Wincker P."/>
            <person name="D'Hont A."/>
            <person name="Scarpelli C."/>
            <person name="Weissenbach J."/>
            <person name="Salanoubat M."/>
            <person name="Quetier F."/>
            <person name="Yu Y."/>
            <person name="Kim H.R."/>
            <person name="Rambo T."/>
            <person name="Currie J."/>
            <person name="Collura K."/>
            <person name="Luo M."/>
            <person name="Yang T."/>
            <person name="Ammiraju J.S.S."/>
            <person name="Engler F."/>
            <person name="Soderlund C."/>
            <person name="Wing R.A."/>
            <person name="Palmer L.E."/>
            <person name="de la Bastide M."/>
            <person name="Spiegel L."/>
            <person name="Nascimento L."/>
            <person name="Zutavern T."/>
            <person name="O'Shaughnessy A."/>
            <person name="Dike S."/>
            <person name="Dedhia N."/>
            <person name="Preston R."/>
            <person name="Balija V."/>
            <person name="McCombie W.R."/>
            <person name="Chow T."/>
            <person name="Chen H."/>
            <person name="Chung M."/>
            <person name="Chen C."/>
            <person name="Shaw J."/>
            <person name="Wu H."/>
            <person name="Hsiao K."/>
            <person name="Chao Y."/>
            <person name="Chu M."/>
            <person name="Cheng C."/>
            <person name="Hour A."/>
            <person name="Lee P."/>
            <person name="Lin S."/>
            <person name="Lin Y."/>
            <person name="Liou J."/>
            <person name="Liu S."/>
            <person name="Hsing Y."/>
            <person name="Raghuvanshi S."/>
            <person name="Mohanty A."/>
            <person name="Bharti A.K."/>
            <person name="Gaur A."/>
            <person name="Gupta V."/>
            <person name="Kumar D."/>
            <person name="Ravi V."/>
            <person name="Vij S."/>
            <person name="Kapur A."/>
            <person name="Khurana P."/>
            <person name="Khurana P."/>
            <person name="Khurana J.P."/>
            <person name="Tyagi A.K."/>
            <person name="Gaikwad K."/>
            <person name="Singh A."/>
            <person name="Dalal V."/>
            <person name="Srivastava S."/>
            <person name="Dixit A."/>
            <person name="Pal A.K."/>
            <person name="Ghazi I.A."/>
            <person name="Yadav M."/>
            <person name="Pandit A."/>
            <person name="Bhargava A."/>
            <person name="Sureshbabu K."/>
            <person name="Batra K."/>
            <person name="Sharma T.R."/>
            <person name="Mohapatra T."/>
            <person name="Singh N.K."/>
            <person name="Messing J."/>
            <person name="Nelson A.B."/>
            <person name="Fuks G."/>
            <person name="Kavchok S."/>
            <person name="Keizer G."/>
            <person name="Linton E."/>
            <person name="Llaca V."/>
            <person name="Song R."/>
            <person name="Tanyolac B."/>
            <person name="Young S."/>
            <person name="Ho-Il K."/>
            <person name="Hahn J.H."/>
            <person name="Sangsakoo G."/>
            <person name="Vanavichit A."/>
            <person name="de Mattos Luiz.A.T."/>
            <person name="Zimmer P.D."/>
            <person name="Malone G."/>
            <person name="Dellagostin O."/>
            <person name="de Oliveira A.C."/>
            <person name="Bevan M."/>
            <person name="Bancroft I."/>
            <person name="Minx P."/>
            <person name="Cordum H."/>
            <person name="Wilson R."/>
            <person name="Cheng Z."/>
            <person name="Jin W."/>
            <person name="Jiang J."/>
            <person name="Leong S.A."/>
            <person name="Iwama H."/>
            <person name="Gojobori T."/>
            <person name="Itoh T."/>
            <person name="Niimura Y."/>
            <person name="Fujii Y."/>
            <person name="Habara T."/>
            <person name="Sakai H."/>
            <person name="Sato Y."/>
            <person name="Wilson G."/>
            <person name="Kumar K."/>
            <person name="McCouch S."/>
            <person name="Juretic N."/>
            <person name="Hoen D."/>
            <person name="Wright S."/>
            <person name="Bruskiewich R."/>
            <person name="Bureau T."/>
            <person name="Miyao A."/>
            <person name="Hirochika H."/>
            <person name="Nishikawa T."/>
            <person name="Kadowaki K."/>
            <person name="Sugiura M."/>
            <person name="Burr B."/>
            <person name="Sasaki T."/>
        </authorList>
    </citation>
    <scope>NUCLEOTIDE SEQUENCE [LARGE SCALE GENOMIC DNA]</scope>
    <source>
        <strain evidence="2">cv. Nipponbare</strain>
    </source>
</reference>
<name>A0A0P0WHQ4_ORYSJ</name>
<dbReference type="AlphaFoldDB" id="A0A0P0WHQ4"/>
<dbReference type="Gramene" id="Os05t0127233-00">
    <property type="protein sequence ID" value="Os05t0127233-00"/>
    <property type="gene ID" value="Os05g0127233"/>
</dbReference>
<keyword evidence="2" id="KW-1185">Reference proteome</keyword>
<feature type="non-terminal residue" evidence="1">
    <location>
        <position position="1"/>
    </location>
</feature>
<accession>A0A0P0WHQ4</accession>
<dbReference type="PaxDb" id="39947-A0A0P0WHQ4"/>
<organism evidence="1 2">
    <name type="scientific">Oryza sativa subsp. japonica</name>
    <name type="common">Rice</name>
    <dbReference type="NCBI Taxonomy" id="39947"/>
    <lineage>
        <taxon>Eukaryota</taxon>
        <taxon>Viridiplantae</taxon>
        <taxon>Streptophyta</taxon>
        <taxon>Embryophyta</taxon>
        <taxon>Tracheophyta</taxon>
        <taxon>Spermatophyta</taxon>
        <taxon>Magnoliopsida</taxon>
        <taxon>Liliopsida</taxon>
        <taxon>Poales</taxon>
        <taxon>Poaceae</taxon>
        <taxon>BOP clade</taxon>
        <taxon>Oryzoideae</taxon>
        <taxon>Oryzeae</taxon>
        <taxon>Oryzinae</taxon>
        <taxon>Oryza</taxon>
        <taxon>Oryza sativa</taxon>
    </lineage>
</organism>
<reference evidence="1 2" key="2">
    <citation type="journal article" date="2013" name="Plant Cell Physiol.">
        <title>Rice Annotation Project Database (RAP-DB): an integrative and interactive database for rice genomics.</title>
        <authorList>
            <person name="Sakai H."/>
            <person name="Lee S.S."/>
            <person name="Tanaka T."/>
            <person name="Numa H."/>
            <person name="Kim J."/>
            <person name="Kawahara Y."/>
            <person name="Wakimoto H."/>
            <person name="Yang C.C."/>
            <person name="Iwamoto M."/>
            <person name="Abe T."/>
            <person name="Yamada Y."/>
            <person name="Muto A."/>
            <person name="Inokuchi H."/>
            <person name="Ikemura T."/>
            <person name="Matsumoto T."/>
            <person name="Sasaki T."/>
            <person name="Itoh T."/>
        </authorList>
    </citation>
    <scope>NUCLEOTIDE SEQUENCE [LARGE SCALE GENOMIC DNA]</scope>
    <source>
        <strain evidence="2">cv. Nipponbare</strain>
    </source>
</reference>
<dbReference type="InParanoid" id="A0A0P0WHQ4"/>
<proteinExistence type="predicted"/>